<proteinExistence type="predicted"/>
<dbReference type="InterPro" id="IPR000595">
    <property type="entry name" value="cNMP-bd_dom"/>
</dbReference>
<accession>A0ABZ2UA95</accession>
<dbReference type="Pfam" id="PF00027">
    <property type="entry name" value="cNMP_binding"/>
    <property type="match status" value="1"/>
</dbReference>
<gene>
    <name evidence="2" type="ORF">AABD74_14465</name>
</gene>
<dbReference type="Proteomes" id="UP001623852">
    <property type="component" value="Chromosome"/>
</dbReference>
<dbReference type="CDD" id="cd00038">
    <property type="entry name" value="CAP_ED"/>
    <property type="match status" value="1"/>
</dbReference>
<protein>
    <submittedName>
        <fullName evidence="2">Crp/Fnr family transcriptional regulator</fullName>
    </submittedName>
</protein>
<dbReference type="SUPFAM" id="SSF51206">
    <property type="entry name" value="cAMP-binding domain-like"/>
    <property type="match status" value="1"/>
</dbReference>
<feature type="domain" description="Cyclic nucleotide-binding" evidence="1">
    <location>
        <begin position="33"/>
        <end position="118"/>
    </location>
</feature>
<organism evidence="2 3">
    <name type="scientific">Flavobacterium soyae</name>
    <dbReference type="NCBI Taxonomy" id="2903098"/>
    <lineage>
        <taxon>Bacteria</taxon>
        <taxon>Pseudomonadati</taxon>
        <taxon>Bacteroidota</taxon>
        <taxon>Flavobacteriia</taxon>
        <taxon>Flavobacteriales</taxon>
        <taxon>Flavobacteriaceae</taxon>
        <taxon>Flavobacterium</taxon>
    </lineage>
</organism>
<sequence>MYEQLFSYISRYSESPLTEEDEALIKISLKPAKLKKKEFFLEQGNVCQFTGFILKGAMRQFSIDSAGNEHIIQLALENWWIVDRESYLMKTPSVYNIDAWEDTELLVLEADDLQRLLEIPAIKEMFWNMNQNSFIASQKRLNNSIALPAMERYEQLLKSYPDFVQRFPQHIIASYLGISKETLSRVRSKLFQK</sequence>
<dbReference type="InterPro" id="IPR014710">
    <property type="entry name" value="RmlC-like_jellyroll"/>
</dbReference>
<dbReference type="Gene3D" id="2.60.120.10">
    <property type="entry name" value="Jelly Rolls"/>
    <property type="match status" value="1"/>
</dbReference>
<evidence type="ECO:0000259" key="1">
    <source>
        <dbReference type="Pfam" id="PF00027"/>
    </source>
</evidence>
<evidence type="ECO:0000313" key="3">
    <source>
        <dbReference type="Proteomes" id="UP001623852"/>
    </source>
</evidence>
<keyword evidence="3" id="KW-1185">Reference proteome</keyword>
<evidence type="ECO:0000313" key="2">
    <source>
        <dbReference type="EMBL" id="WYZ18363.1"/>
    </source>
</evidence>
<dbReference type="EMBL" id="CP150845">
    <property type="protein sequence ID" value="WYZ18363.1"/>
    <property type="molecule type" value="Genomic_DNA"/>
</dbReference>
<dbReference type="RefSeq" id="WP_406843299.1">
    <property type="nucleotide sequence ID" value="NZ_CP150845.1"/>
</dbReference>
<name>A0ABZ2UA95_9FLAO</name>
<reference evidence="2 3" key="1">
    <citation type="submission" date="2024-03" db="EMBL/GenBank/DDBJ databases">
        <title>Flavobacterium soyae.</title>
        <authorList>
            <person name="Zheng W."/>
        </authorList>
    </citation>
    <scope>NUCLEOTIDE SEQUENCE [LARGE SCALE GENOMIC DNA]</scope>
    <source>
        <strain evidence="2 3">55</strain>
    </source>
</reference>
<dbReference type="InterPro" id="IPR018490">
    <property type="entry name" value="cNMP-bd_dom_sf"/>
</dbReference>